<evidence type="ECO:0000256" key="7">
    <source>
        <dbReference type="ARBA" id="ARBA00022989"/>
    </source>
</evidence>
<dbReference type="InterPro" id="IPR013057">
    <property type="entry name" value="AA_transpt_TM"/>
</dbReference>
<evidence type="ECO:0000256" key="3">
    <source>
        <dbReference type="ARBA" id="ARBA00022448"/>
    </source>
</evidence>
<evidence type="ECO:0000313" key="14">
    <source>
        <dbReference type="RefSeq" id="XP_050945156.1"/>
    </source>
</evidence>
<keyword evidence="9" id="KW-0927">Auxin signaling pathway</keyword>
<proteinExistence type="inferred from homology"/>
<reference evidence="14" key="1">
    <citation type="submission" date="2025-08" db="UniProtKB">
        <authorList>
            <consortium name="RefSeq"/>
        </authorList>
    </citation>
    <scope>IDENTIFICATION</scope>
    <source>
        <tissue evidence="14">Stem</tissue>
    </source>
</reference>
<dbReference type="Proteomes" id="UP001652600">
    <property type="component" value="Chromosome 8"/>
</dbReference>
<comment type="function">
    <text evidence="10">Carrier protein involved in proton-driven auxin influx. Mediates the formation of auxin gradient from developing leaves (site of auxin biosynthesis) to tips by contributing to the loading of auxin in vascular tissues and facilitating acropetal (base to tip) auxin transport within inner tissues of the root apex, and basipetal (tip to base) auxin transport within outer tissues of the root apex. May be involved in lateral roots and nodules formation.</text>
</comment>
<comment type="subcellular location">
    <subcellularLocation>
        <location evidence="1">Endomembrane system</location>
        <topology evidence="1">Multi-pass membrane protein</topology>
    </subcellularLocation>
</comment>
<name>A0ABM3L549_CUCME</name>
<evidence type="ECO:0000256" key="9">
    <source>
        <dbReference type="ARBA" id="ARBA00023294"/>
    </source>
</evidence>
<evidence type="ECO:0000256" key="8">
    <source>
        <dbReference type="ARBA" id="ARBA00023136"/>
    </source>
</evidence>
<evidence type="ECO:0000256" key="5">
    <source>
        <dbReference type="ARBA" id="ARBA00022847"/>
    </source>
</evidence>
<evidence type="ECO:0000256" key="11">
    <source>
        <dbReference type="SAM" id="Phobius"/>
    </source>
</evidence>
<dbReference type="GeneID" id="127150697"/>
<organism evidence="13 14">
    <name type="scientific">Cucumis melo</name>
    <name type="common">Muskmelon</name>
    <dbReference type="NCBI Taxonomy" id="3656"/>
    <lineage>
        <taxon>Eukaryota</taxon>
        <taxon>Viridiplantae</taxon>
        <taxon>Streptophyta</taxon>
        <taxon>Embryophyta</taxon>
        <taxon>Tracheophyta</taxon>
        <taxon>Spermatophyta</taxon>
        <taxon>Magnoliopsida</taxon>
        <taxon>eudicotyledons</taxon>
        <taxon>Gunneridae</taxon>
        <taxon>Pentapetalae</taxon>
        <taxon>rosids</taxon>
        <taxon>fabids</taxon>
        <taxon>Cucurbitales</taxon>
        <taxon>Cucurbitaceae</taxon>
        <taxon>Benincaseae</taxon>
        <taxon>Cucumis</taxon>
    </lineage>
</organism>
<protein>
    <submittedName>
        <fullName evidence="14">Amino acid permease 3-like</fullName>
    </submittedName>
</protein>
<evidence type="ECO:0000256" key="2">
    <source>
        <dbReference type="ARBA" id="ARBA00005590"/>
    </source>
</evidence>
<evidence type="ECO:0000256" key="4">
    <source>
        <dbReference type="ARBA" id="ARBA00022692"/>
    </source>
</evidence>
<keyword evidence="4 11" id="KW-0812">Transmembrane</keyword>
<evidence type="ECO:0000313" key="13">
    <source>
        <dbReference type="Proteomes" id="UP001652600"/>
    </source>
</evidence>
<gene>
    <name evidence="14" type="primary">LOC127150697</name>
</gene>
<keyword evidence="5" id="KW-0769">Symport</keyword>
<keyword evidence="3" id="KW-0813">Transport</keyword>
<feature type="transmembrane region" description="Helical" evidence="11">
    <location>
        <begin position="83"/>
        <end position="104"/>
    </location>
</feature>
<keyword evidence="7 11" id="KW-1133">Transmembrane helix</keyword>
<keyword evidence="8 11" id="KW-0472">Membrane</keyword>
<feature type="transmembrane region" description="Helical" evidence="11">
    <location>
        <begin position="139"/>
        <end position="158"/>
    </location>
</feature>
<comment type="similarity">
    <text evidence="2">Belongs to the amino acid/polyamine transporter 2 family. Amino acid/auxin permease (AAAP) (TC 2.A.18.1) subfamily.</text>
</comment>
<accession>A0ABM3L549</accession>
<dbReference type="PANTHER" id="PTHR48017">
    <property type="entry name" value="OS05G0424000 PROTEIN-RELATED"/>
    <property type="match status" value="1"/>
</dbReference>
<evidence type="ECO:0000256" key="6">
    <source>
        <dbReference type="ARBA" id="ARBA00022970"/>
    </source>
</evidence>
<keyword evidence="6" id="KW-0029">Amino-acid transport</keyword>
<dbReference type="Pfam" id="PF01490">
    <property type="entry name" value="Aa_trans"/>
    <property type="match status" value="1"/>
</dbReference>
<keyword evidence="13" id="KW-1185">Reference proteome</keyword>
<sequence length="166" mass="17637">MSFTYSTIGLGLGVAQITANGKIGGSLTGISIGTVTQTQKVWRSFQALGDIAFAYSYSIILIEIQDTLKSPPSEAKTMKKATLVSVSVTTLFYMLCGAAGYAPFGHMAPGNLLTGFGIPIEMSLCVESMLPFDFATSSTSMTLMLSISPLSYSYGWLLEGSNKLDQ</sequence>
<evidence type="ECO:0000256" key="10">
    <source>
        <dbReference type="ARBA" id="ARBA00045588"/>
    </source>
</evidence>
<evidence type="ECO:0000256" key="1">
    <source>
        <dbReference type="ARBA" id="ARBA00004127"/>
    </source>
</evidence>
<evidence type="ECO:0000259" key="12">
    <source>
        <dbReference type="Pfam" id="PF01490"/>
    </source>
</evidence>
<feature type="domain" description="Amino acid transporter transmembrane" evidence="12">
    <location>
        <begin position="25"/>
        <end position="120"/>
    </location>
</feature>
<dbReference type="RefSeq" id="XP_050945156.1">
    <property type="nucleotide sequence ID" value="XM_051089199.1"/>
</dbReference>